<protein>
    <recommendedName>
        <fullName evidence="3">SAF domain-containing protein</fullName>
    </recommendedName>
</protein>
<evidence type="ECO:0000259" key="3">
    <source>
        <dbReference type="SMART" id="SM00858"/>
    </source>
</evidence>
<gene>
    <name evidence="4" type="ORF">Ani05nite_60270</name>
</gene>
<dbReference type="Proteomes" id="UP000647172">
    <property type="component" value="Unassembled WGS sequence"/>
</dbReference>
<evidence type="ECO:0000256" key="1">
    <source>
        <dbReference type="SAM" id="MobiDB-lite"/>
    </source>
</evidence>
<keyword evidence="2" id="KW-0812">Transmembrane</keyword>
<feature type="region of interest" description="Disordered" evidence="1">
    <location>
        <begin position="1"/>
        <end position="29"/>
    </location>
</feature>
<evidence type="ECO:0000313" key="5">
    <source>
        <dbReference type="Proteomes" id="UP000647172"/>
    </source>
</evidence>
<dbReference type="SMART" id="SM00858">
    <property type="entry name" value="SAF"/>
    <property type="match status" value="1"/>
</dbReference>
<comment type="caution">
    <text evidence="4">The sequence shown here is derived from an EMBL/GenBank/DDBJ whole genome shotgun (WGS) entry which is preliminary data.</text>
</comment>
<organism evidence="4 5">
    <name type="scientific">Actinoplanes nipponensis</name>
    <dbReference type="NCBI Taxonomy" id="135950"/>
    <lineage>
        <taxon>Bacteria</taxon>
        <taxon>Bacillati</taxon>
        <taxon>Actinomycetota</taxon>
        <taxon>Actinomycetes</taxon>
        <taxon>Micromonosporales</taxon>
        <taxon>Micromonosporaceae</taxon>
        <taxon>Actinoplanes</taxon>
    </lineage>
</organism>
<keyword evidence="2" id="KW-0472">Membrane</keyword>
<dbReference type="AlphaFoldDB" id="A0A919JMR3"/>
<feature type="domain" description="SAF" evidence="3">
    <location>
        <begin position="65"/>
        <end position="128"/>
    </location>
</feature>
<keyword evidence="2" id="KW-1133">Transmembrane helix</keyword>
<evidence type="ECO:0000313" key="4">
    <source>
        <dbReference type="EMBL" id="GIE52493.1"/>
    </source>
</evidence>
<proteinExistence type="predicted"/>
<feature type="transmembrane region" description="Helical" evidence="2">
    <location>
        <begin position="37"/>
        <end position="56"/>
    </location>
</feature>
<accession>A0A919JMR3</accession>
<reference evidence="4" key="1">
    <citation type="submission" date="2021-01" db="EMBL/GenBank/DDBJ databases">
        <title>Whole genome shotgun sequence of Actinoplanes nipponensis NBRC 14063.</title>
        <authorList>
            <person name="Komaki H."/>
            <person name="Tamura T."/>
        </authorList>
    </citation>
    <scope>NUCLEOTIDE SEQUENCE</scope>
    <source>
        <strain evidence="4">NBRC 14063</strain>
    </source>
</reference>
<name>A0A919JMR3_9ACTN</name>
<dbReference type="InterPro" id="IPR013974">
    <property type="entry name" value="SAF"/>
</dbReference>
<dbReference type="Pfam" id="PF08666">
    <property type="entry name" value="SAF"/>
    <property type="match status" value="1"/>
</dbReference>
<dbReference type="CDD" id="cd11614">
    <property type="entry name" value="SAF_CpaB_FlgA_like"/>
    <property type="match status" value="1"/>
</dbReference>
<dbReference type="EMBL" id="BOMQ01000070">
    <property type="protein sequence ID" value="GIE52493.1"/>
    <property type="molecule type" value="Genomic_DNA"/>
</dbReference>
<evidence type="ECO:0000256" key="2">
    <source>
        <dbReference type="SAM" id="Phobius"/>
    </source>
</evidence>
<sequence>MSVGAVRPKSGLEDRPQVAQPRAGRGPWRAARRRRRLPFVALGGLLVIVCVLAYAYGAVALGDRVQVLAVARAVTAGQAFTAADLRPVSAAQDPTVQLIPADQATQVVGRTAVVPLLPGTLLTPALLGDAAFPPAGKVTASVAVKPGQYPQGLAAGARVSVYVTANPAGAAPAPATTSAPASSTPARMQAVVLAVDLAGDGQGAVVITLLLDADDGGRLAAAAAGGVVLMQTAPGGS</sequence>
<keyword evidence="5" id="KW-1185">Reference proteome</keyword>